<feature type="compositionally biased region" description="Polar residues" evidence="1">
    <location>
        <begin position="96"/>
        <end position="105"/>
    </location>
</feature>
<organism evidence="2 3">
    <name type="scientific">Rhinopithecus roxellana</name>
    <name type="common">Golden snub-nosed monkey</name>
    <name type="synonym">Pygathrix roxellana</name>
    <dbReference type="NCBI Taxonomy" id="61622"/>
    <lineage>
        <taxon>Eukaryota</taxon>
        <taxon>Metazoa</taxon>
        <taxon>Chordata</taxon>
        <taxon>Craniata</taxon>
        <taxon>Vertebrata</taxon>
        <taxon>Euteleostomi</taxon>
        <taxon>Mammalia</taxon>
        <taxon>Eutheria</taxon>
        <taxon>Euarchontoglires</taxon>
        <taxon>Primates</taxon>
        <taxon>Haplorrhini</taxon>
        <taxon>Catarrhini</taxon>
        <taxon>Cercopithecidae</taxon>
        <taxon>Colobinae</taxon>
        <taxon>Rhinopithecus</taxon>
    </lineage>
</organism>
<accession>A0A2K6NAA7</accession>
<evidence type="ECO:0000313" key="3">
    <source>
        <dbReference type="Proteomes" id="UP000233200"/>
    </source>
</evidence>
<dbReference type="GeneTree" id="ENSGT00910000147056"/>
<dbReference type="Ensembl" id="ENSRROT00000005321.1">
    <property type="protein sequence ID" value="ENSRROP00000001209.1"/>
    <property type="gene ID" value="ENSRROG00000004770.1"/>
</dbReference>
<sequence>MHPVQPAKGQSWGLRPASVYHSSACPSAQQGLIKTQCFCLEVAELGALGRGRLAGSGPLLWGLAPIPACPAPEVGVGSGLHLLPPPGLCPAAETWPSHQQKTPPSASCPGWAGPGDNTGPPEGLQGDTQQPLPPHCLPSEGSLPEPAACQVCALRLEAGRVANKKQT</sequence>
<feature type="region of interest" description="Disordered" evidence="1">
    <location>
        <begin position="91"/>
        <end position="140"/>
    </location>
</feature>
<proteinExistence type="predicted"/>
<dbReference type="Proteomes" id="UP000233200">
    <property type="component" value="Unplaced"/>
</dbReference>
<evidence type="ECO:0000313" key="2">
    <source>
        <dbReference type="Ensembl" id="ENSRROP00000001209.1"/>
    </source>
</evidence>
<dbReference type="AlphaFoldDB" id="A0A2K6NAA7"/>
<evidence type="ECO:0000256" key="1">
    <source>
        <dbReference type="SAM" id="MobiDB-lite"/>
    </source>
</evidence>
<reference evidence="2" key="1">
    <citation type="submission" date="2025-08" db="UniProtKB">
        <authorList>
            <consortium name="Ensembl"/>
        </authorList>
    </citation>
    <scope>IDENTIFICATION</scope>
</reference>
<reference evidence="2" key="2">
    <citation type="submission" date="2025-09" db="UniProtKB">
        <authorList>
            <consortium name="Ensembl"/>
        </authorList>
    </citation>
    <scope>IDENTIFICATION</scope>
</reference>
<name>A0A2K6NAA7_RHIRO</name>
<keyword evidence="3" id="KW-1185">Reference proteome</keyword>
<protein>
    <submittedName>
        <fullName evidence="2">Uncharacterized protein</fullName>
    </submittedName>
</protein>
<dbReference type="OMA" id="CQVCALR"/>